<protein>
    <submittedName>
        <fullName evidence="2">MBL fold metallo-hydrolase</fullName>
    </submittedName>
</protein>
<reference evidence="2" key="1">
    <citation type="journal article" date="2014" name="Int. J. Syst. Evol. Microbiol.">
        <title>Complete genome sequence of Corynebacterium casei LMG S-19264T (=DSM 44701T), isolated from a smear-ripened cheese.</title>
        <authorList>
            <consortium name="US DOE Joint Genome Institute (JGI-PGF)"/>
            <person name="Walter F."/>
            <person name="Albersmeier A."/>
            <person name="Kalinowski J."/>
            <person name="Ruckert C."/>
        </authorList>
    </citation>
    <scope>NUCLEOTIDE SEQUENCE</scope>
    <source>
        <strain evidence="2">JCM 4646</strain>
    </source>
</reference>
<evidence type="ECO:0000313" key="3">
    <source>
        <dbReference type="Proteomes" id="UP000617734"/>
    </source>
</evidence>
<accession>A0A919KSW6</accession>
<dbReference type="Pfam" id="PF00753">
    <property type="entry name" value="Lactamase_B"/>
    <property type="match status" value="1"/>
</dbReference>
<sequence length="305" mass="32497">MSGSKQSAAGRTEEIADGIYAYVQPDGGWCLNNAGVITSDGQSALVDTAATEARARRLREAALSVAPAAPRAVVNTHFHGDHTFGNFVFPEAVVIGHERLRTEMAQADLHLTTLWPDVCWGDLELVLPTVTFADRMTLHVGSVRAELIHLGPAHTTNDTVVWLPEQSVLFTGDLVMSGVTPFCPMGSLAGSLDAIGRLRALGARTVVTGHGPVAGPEVLDTAERYLRWVRDLAREGIAAGLKPVETARGCELGEFAGLLDSERLVPNLHRAYAEELGAAPGDPLDIGALFAEMIEFHGRLPACHA</sequence>
<feature type="domain" description="Metallo-beta-lactamase" evidence="1">
    <location>
        <begin position="31"/>
        <end position="210"/>
    </location>
</feature>
<evidence type="ECO:0000259" key="1">
    <source>
        <dbReference type="SMART" id="SM00849"/>
    </source>
</evidence>
<reference evidence="2" key="2">
    <citation type="submission" date="2020-09" db="EMBL/GenBank/DDBJ databases">
        <authorList>
            <person name="Sun Q."/>
            <person name="Ohkuma M."/>
        </authorList>
    </citation>
    <scope>NUCLEOTIDE SEQUENCE</scope>
    <source>
        <strain evidence="2">JCM 4646</strain>
    </source>
</reference>
<keyword evidence="3" id="KW-1185">Reference proteome</keyword>
<name>A0A919KSW6_9ACTN</name>
<dbReference type="InterPro" id="IPR050855">
    <property type="entry name" value="NDM-1-like"/>
</dbReference>
<gene>
    <name evidence="2" type="ORF">GCM10018781_31040</name>
</gene>
<dbReference type="RefSeq" id="WP_190211411.1">
    <property type="nucleotide sequence ID" value="NZ_BNBO01000014.1"/>
</dbReference>
<comment type="caution">
    <text evidence="2">The sequence shown here is derived from an EMBL/GenBank/DDBJ whole genome shotgun (WGS) entry which is preliminary data.</text>
</comment>
<dbReference type="AlphaFoldDB" id="A0A919KSW6"/>
<organism evidence="2 3">
    <name type="scientific">Kitasatospora indigofera</name>
    <dbReference type="NCBI Taxonomy" id="67307"/>
    <lineage>
        <taxon>Bacteria</taxon>
        <taxon>Bacillati</taxon>
        <taxon>Actinomycetota</taxon>
        <taxon>Actinomycetes</taxon>
        <taxon>Kitasatosporales</taxon>
        <taxon>Streptomycetaceae</taxon>
        <taxon>Kitasatospora</taxon>
    </lineage>
</organism>
<dbReference type="PANTHER" id="PTHR42951:SF4">
    <property type="entry name" value="ACYL-COENZYME A THIOESTERASE MBLAC2"/>
    <property type="match status" value="1"/>
</dbReference>
<dbReference type="Gene3D" id="3.60.15.10">
    <property type="entry name" value="Ribonuclease Z/Hydroxyacylglutathione hydrolase-like"/>
    <property type="match status" value="1"/>
</dbReference>
<dbReference type="InterPro" id="IPR036866">
    <property type="entry name" value="RibonucZ/Hydroxyglut_hydro"/>
</dbReference>
<dbReference type="SUPFAM" id="SSF56281">
    <property type="entry name" value="Metallo-hydrolase/oxidoreductase"/>
    <property type="match status" value="1"/>
</dbReference>
<dbReference type="Proteomes" id="UP000617734">
    <property type="component" value="Unassembled WGS sequence"/>
</dbReference>
<dbReference type="InterPro" id="IPR001279">
    <property type="entry name" value="Metallo-B-lactamas"/>
</dbReference>
<dbReference type="PANTHER" id="PTHR42951">
    <property type="entry name" value="METALLO-BETA-LACTAMASE DOMAIN-CONTAINING"/>
    <property type="match status" value="1"/>
</dbReference>
<dbReference type="EMBL" id="BNBO01000014">
    <property type="protein sequence ID" value="GHH70766.1"/>
    <property type="molecule type" value="Genomic_DNA"/>
</dbReference>
<evidence type="ECO:0000313" key="2">
    <source>
        <dbReference type="EMBL" id="GHH70766.1"/>
    </source>
</evidence>
<dbReference type="CDD" id="cd16282">
    <property type="entry name" value="metallo-hydrolase-like_MBL-fold"/>
    <property type="match status" value="1"/>
</dbReference>
<dbReference type="SMART" id="SM00849">
    <property type="entry name" value="Lactamase_B"/>
    <property type="match status" value="1"/>
</dbReference>
<dbReference type="GeneID" id="95353545"/>
<proteinExistence type="predicted"/>